<protein>
    <submittedName>
        <fullName evidence="3">Universal stress protein</fullName>
    </submittedName>
</protein>
<feature type="domain" description="UspA" evidence="2">
    <location>
        <begin position="167"/>
        <end position="286"/>
    </location>
</feature>
<keyword evidence="4" id="KW-1185">Reference proteome</keyword>
<comment type="similarity">
    <text evidence="1">Belongs to the universal stress protein A family.</text>
</comment>
<sequence>MSERILACIDASRFGELVCDYASWASLTLGAPLTFLHVLDRKLYPEEADRSGNIGLGTREHMLESMVSLDQERARIARENGKLMLKAASARASEDGVDTAESLQRHGDLVSTLEDLEGSVRLFVVGKRGETAHGASGHLGSNLERVLRSVHKPVLIAAGEAFKAPERVLFAFDNSASTRKGIERLAASPLFRGTTVHAVAVGSDSDASRKGLPWVEGVLSDAGIDAVCAVRDGDDVESVLYDYIEENDIDMTIMGAYGHSRIRHLLVGSTTTAMIQRTKIPLLVLR</sequence>
<gene>
    <name evidence="3" type="ORF">QC825_02920</name>
</gene>
<proteinExistence type="inferred from homology"/>
<comment type="caution">
    <text evidence="3">The sequence shown here is derived from an EMBL/GenBank/DDBJ whole genome shotgun (WGS) entry which is preliminary data.</text>
</comment>
<dbReference type="InterPro" id="IPR006016">
    <property type="entry name" value="UspA"/>
</dbReference>
<dbReference type="InterPro" id="IPR006015">
    <property type="entry name" value="Universal_stress_UspA"/>
</dbReference>
<dbReference type="EMBL" id="JARWAO010000001">
    <property type="protein sequence ID" value="MDR5895028.1"/>
    <property type="molecule type" value="Genomic_DNA"/>
</dbReference>
<evidence type="ECO:0000256" key="1">
    <source>
        <dbReference type="ARBA" id="ARBA00008791"/>
    </source>
</evidence>
<dbReference type="RefSeq" id="WP_251592396.1">
    <property type="nucleotide sequence ID" value="NZ_JAMLJI010000002.1"/>
</dbReference>
<name>A0ABU1GSL7_9GAMM</name>
<feature type="domain" description="UspA" evidence="2">
    <location>
        <begin position="1"/>
        <end position="156"/>
    </location>
</feature>
<evidence type="ECO:0000313" key="4">
    <source>
        <dbReference type="Proteomes" id="UP001269375"/>
    </source>
</evidence>
<dbReference type="Proteomes" id="UP001269375">
    <property type="component" value="Unassembled WGS sequence"/>
</dbReference>
<evidence type="ECO:0000259" key="2">
    <source>
        <dbReference type="Pfam" id="PF00582"/>
    </source>
</evidence>
<reference evidence="3 4" key="1">
    <citation type="submission" date="2023-04" db="EMBL/GenBank/DDBJ databases">
        <title>A long-awaited taxogenomic arrangement of the family Halomonadaceae.</title>
        <authorList>
            <person name="De La Haba R."/>
            <person name="Chuvochina M."/>
            <person name="Wittouck S."/>
            <person name="Arahal D.R."/>
            <person name="Sanchez-Porro C."/>
            <person name="Hugenholtz P."/>
            <person name="Ventosa A."/>
        </authorList>
    </citation>
    <scope>NUCLEOTIDE SEQUENCE [LARGE SCALE GENOMIC DNA]</scope>
    <source>
        <strain evidence="3 4">DSM 22428</strain>
    </source>
</reference>
<dbReference type="Pfam" id="PF00582">
    <property type="entry name" value="Usp"/>
    <property type="match status" value="2"/>
</dbReference>
<accession>A0ABU1GSL7</accession>
<evidence type="ECO:0000313" key="3">
    <source>
        <dbReference type="EMBL" id="MDR5895028.1"/>
    </source>
</evidence>
<dbReference type="Gene3D" id="3.40.50.12370">
    <property type="match status" value="1"/>
</dbReference>
<dbReference type="PRINTS" id="PR01438">
    <property type="entry name" value="UNVRSLSTRESS"/>
</dbReference>
<dbReference type="CDD" id="cd00293">
    <property type="entry name" value="USP-like"/>
    <property type="match status" value="2"/>
</dbReference>
<dbReference type="PANTHER" id="PTHR46268">
    <property type="entry name" value="STRESS RESPONSE PROTEIN NHAX"/>
    <property type="match status" value="1"/>
</dbReference>
<organism evidence="3 4">
    <name type="scientific">Larsenimonas suaedae</name>
    <dbReference type="NCBI Taxonomy" id="1851019"/>
    <lineage>
        <taxon>Bacteria</taxon>
        <taxon>Pseudomonadati</taxon>
        <taxon>Pseudomonadota</taxon>
        <taxon>Gammaproteobacteria</taxon>
        <taxon>Oceanospirillales</taxon>
        <taxon>Halomonadaceae</taxon>
        <taxon>Larsenimonas</taxon>
    </lineage>
</organism>
<dbReference type="SUPFAM" id="SSF52402">
    <property type="entry name" value="Adenine nucleotide alpha hydrolases-like"/>
    <property type="match status" value="2"/>
</dbReference>
<dbReference type="PANTHER" id="PTHR46268:SF6">
    <property type="entry name" value="UNIVERSAL STRESS PROTEIN UP12"/>
    <property type="match status" value="1"/>
</dbReference>